<dbReference type="GO" id="GO:0009073">
    <property type="term" value="P:aromatic amino acid family biosynthetic process"/>
    <property type="evidence" value="ECO:0007669"/>
    <property type="project" value="UniProtKB-KW"/>
</dbReference>
<evidence type="ECO:0000256" key="2">
    <source>
        <dbReference type="ARBA" id="ARBA00004688"/>
    </source>
</evidence>
<dbReference type="UniPathway" id="UPA00053">
    <property type="reaction ID" value="UER00084"/>
</dbReference>
<dbReference type="EMBL" id="LOWA01000018">
    <property type="protein sequence ID" value="KVE28829.1"/>
    <property type="molecule type" value="Genomic_DNA"/>
</dbReference>
<accession>A0A103E5N5</accession>
<dbReference type="GO" id="GO:0009423">
    <property type="term" value="P:chorismate biosynthetic process"/>
    <property type="evidence" value="ECO:0007669"/>
    <property type="project" value="UniProtKB-UniPathway"/>
</dbReference>
<dbReference type="EC" id="2.5.1.54" evidence="8"/>
<evidence type="ECO:0000256" key="7">
    <source>
        <dbReference type="ARBA" id="ARBA00047508"/>
    </source>
</evidence>
<comment type="caution">
    <text evidence="10">The sequence shown here is derived from an EMBL/GenBank/DDBJ whole genome shotgun (WGS) entry which is preliminary data.</text>
</comment>
<dbReference type="PIRSF" id="PIRSF001361">
    <property type="entry name" value="DAHP_synthase"/>
    <property type="match status" value="1"/>
</dbReference>
<dbReference type="Pfam" id="PF00793">
    <property type="entry name" value="DAHP_synth_1"/>
    <property type="match status" value="1"/>
</dbReference>
<dbReference type="GO" id="GO:0003849">
    <property type="term" value="F:3-deoxy-7-phosphoheptulonate synthase activity"/>
    <property type="evidence" value="ECO:0007669"/>
    <property type="project" value="UniProtKB-EC"/>
</dbReference>
<comment type="function">
    <text evidence="1 8">Stereospecific condensation of phosphoenolpyruvate (PEP) and D-erythrose-4-phosphate (E4P) giving rise to 3-deoxy-D-arabino-heptulosonate-7-phosphate (DAHP).</text>
</comment>
<evidence type="ECO:0000256" key="6">
    <source>
        <dbReference type="ARBA" id="ARBA00023141"/>
    </source>
</evidence>
<name>A0A103E5N5_9BURK</name>
<feature type="domain" description="DAHP synthetase I/KDSA" evidence="9">
    <location>
        <begin position="25"/>
        <end position="316"/>
    </location>
</feature>
<evidence type="ECO:0000256" key="8">
    <source>
        <dbReference type="PIRNR" id="PIRNR001361"/>
    </source>
</evidence>
<dbReference type="InterPro" id="IPR013785">
    <property type="entry name" value="Aldolase_TIM"/>
</dbReference>
<dbReference type="SUPFAM" id="SSF51569">
    <property type="entry name" value="Aldolase"/>
    <property type="match status" value="1"/>
</dbReference>
<evidence type="ECO:0000313" key="10">
    <source>
        <dbReference type="EMBL" id="KVE28829.1"/>
    </source>
</evidence>
<comment type="similarity">
    <text evidence="3 8">Belongs to the class-I DAHP synthase family.</text>
</comment>
<dbReference type="GO" id="GO:0042802">
    <property type="term" value="F:identical protein binding"/>
    <property type="evidence" value="ECO:0007669"/>
    <property type="project" value="UniProtKB-ARBA"/>
</dbReference>
<dbReference type="Gene3D" id="3.20.20.70">
    <property type="entry name" value="Aldolase class I"/>
    <property type="match status" value="1"/>
</dbReference>
<evidence type="ECO:0000259" key="9">
    <source>
        <dbReference type="Pfam" id="PF00793"/>
    </source>
</evidence>
<comment type="pathway">
    <text evidence="2 8">Metabolic intermediate biosynthesis; chorismate biosynthesis; chorismate from D-erythrose 4-phosphate and phosphoenolpyruvate: step 1/7.</text>
</comment>
<evidence type="ECO:0000256" key="1">
    <source>
        <dbReference type="ARBA" id="ARBA00003726"/>
    </source>
</evidence>
<dbReference type="AlphaFoldDB" id="A0A103E5N5"/>
<reference evidence="10 11" key="1">
    <citation type="submission" date="2015-11" db="EMBL/GenBank/DDBJ databases">
        <title>Expanding the genomic diversity of Burkholderia species for the development of highly accurate diagnostics.</title>
        <authorList>
            <person name="Sahl J."/>
            <person name="Keim P."/>
            <person name="Wagner D."/>
        </authorList>
    </citation>
    <scope>NUCLEOTIDE SEQUENCE [LARGE SCALE GENOMIC DNA]</scope>
    <source>
        <strain evidence="10 11">TSV85</strain>
    </source>
</reference>
<dbReference type="PANTHER" id="PTHR21225">
    <property type="entry name" value="PHOSPHO-2-DEHYDRO-3-DEOXYHEPTONATE ALDOLASE DAHP SYNTHETASE"/>
    <property type="match status" value="1"/>
</dbReference>
<dbReference type="InterPro" id="IPR006218">
    <property type="entry name" value="DAHP1/KDSA"/>
</dbReference>
<dbReference type="FunFam" id="3.20.20.70:FF:000005">
    <property type="entry name" value="Phospho-2-dehydro-3-deoxyheptonate aldolase"/>
    <property type="match status" value="1"/>
</dbReference>
<sequence>MLKEILPRGTRQRQCVIESRRAIAEILHGASDRLLTIVGPCSVHDPHAALEFAEHLVDERRQLADDIELVMRVYFEKPRTTIGWKGLINDPLLDGSFEIERGLQTARQLMLDITGMGLPIAVEFLDLTTPAYLSDLVSWGAIGARTTQSQVHRELVSGLPCPVGFKNSTEGSVQVAIDAIRAANQPHRFLAVDSDGELAKVTSAGNRDCHLVLRGGKQPNYDACSIDTAVSALKAAGLLARVVVDASHGNSGKRHENQLLVCDSLAAQLGFGDDRIAGVMIESNLVEGRQDVEPGKPLVYGQSITDSCIGWSDTVHCLDKLAHAVRERRLVRMLEDAASVVRFAAA</sequence>
<protein>
    <recommendedName>
        <fullName evidence="8">Phospho-2-dehydro-3-deoxyheptonate aldolase</fullName>
        <ecNumber evidence="8">2.5.1.54</ecNumber>
    </recommendedName>
</protein>
<evidence type="ECO:0000313" key="11">
    <source>
        <dbReference type="Proteomes" id="UP000062788"/>
    </source>
</evidence>
<dbReference type="GO" id="GO:0005737">
    <property type="term" value="C:cytoplasm"/>
    <property type="evidence" value="ECO:0007669"/>
    <property type="project" value="TreeGrafter"/>
</dbReference>
<organism evidence="10 11">
    <name type="scientific">Burkholderia singularis</name>
    <dbReference type="NCBI Taxonomy" id="1503053"/>
    <lineage>
        <taxon>Bacteria</taxon>
        <taxon>Pseudomonadati</taxon>
        <taxon>Pseudomonadota</taxon>
        <taxon>Betaproteobacteria</taxon>
        <taxon>Burkholderiales</taxon>
        <taxon>Burkholderiaceae</taxon>
        <taxon>Burkholderia</taxon>
        <taxon>pseudomallei group</taxon>
    </lineage>
</organism>
<evidence type="ECO:0000256" key="5">
    <source>
        <dbReference type="ARBA" id="ARBA00022679"/>
    </source>
</evidence>
<proteinExistence type="inferred from homology"/>
<dbReference type="GO" id="GO:0008652">
    <property type="term" value="P:amino acid biosynthetic process"/>
    <property type="evidence" value="ECO:0007669"/>
    <property type="project" value="UniProtKB-KW"/>
</dbReference>
<dbReference type="PANTHER" id="PTHR21225:SF12">
    <property type="entry name" value="PHOSPHO-2-DEHYDRO-3-DEOXYHEPTONATE ALDOLASE, TYROSINE-INHIBITED"/>
    <property type="match status" value="1"/>
</dbReference>
<dbReference type="NCBIfam" id="TIGR00034">
    <property type="entry name" value="aroFGH"/>
    <property type="match status" value="1"/>
</dbReference>
<keyword evidence="4 8" id="KW-0028">Amino-acid biosynthesis</keyword>
<keyword evidence="11" id="KW-1185">Reference proteome</keyword>
<evidence type="ECO:0000256" key="4">
    <source>
        <dbReference type="ARBA" id="ARBA00022605"/>
    </source>
</evidence>
<dbReference type="InterPro" id="IPR006219">
    <property type="entry name" value="DAHP_synth_1"/>
</dbReference>
<gene>
    <name evidence="10" type="ORF">WS67_09015</name>
</gene>
<dbReference type="Proteomes" id="UP000062788">
    <property type="component" value="Unassembled WGS sequence"/>
</dbReference>
<dbReference type="NCBIfam" id="NF009395">
    <property type="entry name" value="PRK12755.1"/>
    <property type="match status" value="1"/>
</dbReference>
<comment type="catalytic activity">
    <reaction evidence="7 8">
        <text>D-erythrose 4-phosphate + phosphoenolpyruvate + H2O = 7-phospho-2-dehydro-3-deoxy-D-arabino-heptonate + phosphate</text>
        <dbReference type="Rhea" id="RHEA:14717"/>
        <dbReference type="ChEBI" id="CHEBI:15377"/>
        <dbReference type="ChEBI" id="CHEBI:16897"/>
        <dbReference type="ChEBI" id="CHEBI:43474"/>
        <dbReference type="ChEBI" id="CHEBI:58394"/>
        <dbReference type="ChEBI" id="CHEBI:58702"/>
        <dbReference type="EC" id="2.5.1.54"/>
    </reaction>
</comment>
<keyword evidence="5 8" id="KW-0808">Transferase</keyword>
<evidence type="ECO:0000256" key="3">
    <source>
        <dbReference type="ARBA" id="ARBA00007985"/>
    </source>
</evidence>
<keyword evidence="6 8" id="KW-0057">Aromatic amino acid biosynthesis</keyword>